<feature type="compositionally biased region" description="Basic and acidic residues" evidence="2">
    <location>
        <begin position="338"/>
        <end position="353"/>
    </location>
</feature>
<reference evidence="3" key="1">
    <citation type="submission" date="2022-08" db="UniProtKB">
        <authorList>
            <consortium name="EnsemblMetazoa"/>
        </authorList>
    </citation>
    <scope>IDENTIFICATION</scope>
    <source>
        <strain evidence="3">EBRO</strain>
    </source>
</reference>
<feature type="compositionally biased region" description="Polar residues" evidence="2">
    <location>
        <begin position="612"/>
        <end position="622"/>
    </location>
</feature>
<evidence type="ECO:0000256" key="2">
    <source>
        <dbReference type="SAM" id="MobiDB-lite"/>
    </source>
</evidence>
<feature type="compositionally biased region" description="Polar residues" evidence="2">
    <location>
        <begin position="723"/>
        <end position="736"/>
    </location>
</feature>
<feature type="compositionally biased region" description="Polar residues" evidence="2">
    <location>
        <begin position="631"/>
        <end position="658"/>
    </location>
</feature>
<feature type="compositionally biased region" description="Polar residues" evidence="2">
    <location>
        <begin position="451"/>
        <end position="473"/>
    </location>
</feature>
<feature type="compositionally biased region" description="Basic and acidic residues" evidence="2">
    <location>
        <begin position="476"/>
        <end position="502"/>
    </location>
</feature>
<evidence type="ECO:0000313" key="3">
    <source>
        <dbReference type="EnsemblMetazoa" id="AATE003702-PA.1"/>
    </source>
</evidence>
<feature type="coiled-coil region" evidence="1">
    <location>
        <begin position="17"/>
        <end position="81"/>
    </location>
</feature>
<dbReference type="VEuPathDB" id="VectorBase:AATE003702"/>
<sequence>MYSSISDGLSAELAGARAGYRREFEEMESRIRKCERQRAELELQFGELMRERAESERAAARAKKQRHKRLMEAERQRAERNESILRMLNKIDQQAASLAAKTDRLKMLKTQYEMYLMRTYSSVQPSVSAYNPPMIAAPPTMLPKAPQSPSKSCFAQYLSDLTHQQQQASIDPIPPPTALSNYLATQKKPFIQSSSYAAPIERPYSRMFDRGVPWEADEAQRHSATAGSEVVPLPMANGGAKSKRFDMSNEDFIRYIDSEVLKEPIPMVSVVAPSPEGSSTMEQVRGAYLEDAGMSEDEPVVIDQLVEGVEQFSIVPKEDVPKNVDWKDVDGEAALLRPETREEDTSVVTKDHAQPQPLLEEALHNEPDYQAEEQVYTSKKEPPPNSEVTALYKGLGEGQLSDDLVDRIAPQEVQEHYDASQAVVAQQPIEGSTLVQFKEPEYIPEYPGEQQDATYQQQTVYGSEENGSSQAYNEQLYEKPVGDEHIESLAHAVEQRPVEDIHLPNALQSSQEYKPEQHPSNNEVYTEAQPQPLQPVQQMMHQPTAGGQRWSTARQAMRSKAFPGVSSEPPSPEMKLPVEESYEPTSQIETAQKSEDHADPNLVQGHYEGDDTSGSVENTAQNAEAYPDYATGTNDQSYYTPTTVEEPTVDLQSATSPAVSYPDDGMGQPIEYQTGPLDDSQQAGVYQYQQADGRQATYQEGQYAEGSSSATMQYQYAEDAPSVESTPASDAASTPKANPEKNSSKGKQTNDPKPAKNDAEPASDTPTVSTVNDESDFDFSTQ</sequence>
<feature type="region of interest" description="Disordered" evidence="2">
    <location>
        <begin position="336"/>
        <end position="355"/>
    </location>
</feature>
<dbReference type="AlphaFoldDB" id="A0A182IQS4"/>
<feature type="compositionally biased region" description="Acidic residues" evidence="2">
    <location>
        <begin position="773"/>
        <end position="782"/>
    </location>
</feature>
<dbReference type="EnsemblMetazoa" id="AATE003702-RA">
    <property type="protein sequence ID" value="AATE003702-PA.1"/>
    <property type="gene ID" value="AATE003702"/>
</dbReference>
<feature type="compositionally biased region" description="Polar residues" evidence="2">
    <location>
        <begin position="506"/>
        <end position="524"/>
    </location>
</feature>
<name>A0A182IQS4_ANOAO</name>
<feature type="compositionally biased region" description="Low complexity" evidence="2">
    <location>
        <begin position="529"/>
        <end position="543"/>
    </location>
</feature>
<keyword evidence="1" id="KW-0175">Coiled coil</keyword>
<feature type="compositionally biased region" description="Polar residues" evidence="2">
    <location>
        <begin position="679"/>
        <end position="714"/>
    </location>
</feature>
<protein>
    <submittedName>
        <fullName evidence="3">Uncharacterized protein</fullName>
    </submittedName>
</protein>
<organism evidence="3">
    <name type="scientific">Anopheles atroparvus</name>
    <name type="common">European mosquito</name>
    <dbReference type="NCBI Taxonomy" id="41427"/>
    <lineage>
        <taxon>Eukaryota</taxon>
        <taxon>Metazoa</taxon>
        <taxon>Ecdysozoa</taxon>
        <taxon>Arthropoda</taxon>
        <taxon>Hexapoda</taxon>
        <taxon>Insecta</taxon>
        <taxon>Pterygota</taxon>
        <taxon>Neoptera</taxon>
        <taxon>Endopterygota</taxon>
        <taxon>Diptera</taxon>
        <taxon>Nematocera</taxon>
        <taxon>Culicoidea</taxon>
        <taxon>Culicidae</taxon>
        <taxon>Anophelinae</taxon>
        <taxon>Anopheles</taxon>
    </lineage>
</organism>
<feature type="region of interest" description="Disordered" evidence="2">
    <location>
        <begin position="438"/>
        <end position="782"/>
    </location>
</feature>
<proteinExistence type="predicted"/>
<evidence type="ECO:0000256" key="1">
    <source>
        <dbReference type="SAM" id="Coils"/>
    </source>
</evidence>
<feature type="compositionally biased region" description="Basic and acidic residues" evidence="2">
    <location>
        <begin position="738"/>
        <end position="759"/>
    </location>
</feature>
<accession>A0A182IQS4</accession>